<keyword evidence="3" id="KW-1185">Reference proteome</keyword>
<evidence type="ECO:0000256" key="1">
    <source>
        <dbReference type="SAM" id="Phobius"/>
    </source>
</evidence>
<gene>
    <name evidence="2" type="ORF">ACFPYL_01185</name>
</gene>
<feature type="transmembrane region" description="Helical" evidence="1">
    <location>
        <begin position="24"/>
        <end position="44"/>
    </location>
</feature>
<evidence type="ECO:0000313" key="2">
    <source>
        <dbReference type="EMBL" id="MFC6041666.1"/>
    </source>
</evidence>
<dbReference type="EMBL" id="JBHSRJ010000001">
    <property type="protein sequence ID" value="MFC6041666.1"/>
    <property type="molecule type" value="Genomic_DNA"/>
</dbReference>
<protein>
    <submittedName>
        <fullName evidence="2">Uncharacterized protein</fullName>
    </submittedName>
</protein>
<comment type="caution">
    <text evidence="2">The sequence shown here is derived from an EMBL/GenBank/DDBJ whole genome shotgun (WGS) entry which is preliminary data.</text>
</comment>
<dbReference type="RefSeq" id="WP_379149510.1">
    <property type="nucleotide sequence ID" value="NZ_JBHSRJ010000001.1"/>
</dbReference>
<name>A0ABW1LDU3_9ACTN</name>
<accession>A0ABW1LDU3</accession>
<evidence type="ECO:0000313" key="3">
    <source>
        <dbReference type="Proteomes" id="UP001596135"/>
    </source>
</evidence>
<keyword evidence="1" id="KW-1133">Transmembrane helix</keyword>
<dbReference type="Proteomes" id="UP001596135">
    <property type="component" value="Unassembled WGS sequence"/>
</dbReference>
<sequence length="72" mass="7782">MTIRSVLNANAGGAITITAITGEYLALAAVTAAVLGHALIEFVIQRAWSREHRHLIDSPEDLRGVMDARTVR</sequence>
<reference evidence="3" key="1">
    <citation type="journal article" date="2019" name="Int. J. Syst. Evol. Microbiol.">
        <title>The Global Catalogue of Microorganisms (GCM) 10K type strain sequencing project: providing services to taxonomists for standard genome sequencing and annotation.</title>
        <authorList>
            <consortium name="The Broad Institute Genomics Platform"/>
            <consortium name="The Broad Institute Genome Sequencing Center for Infectious Disease"/>
            <person name="Wu L."/>
            <person name="Ma J."/>
        </authorList>
    </citation>
    <scope>NUCLEOTIDE SEQUENCE [LARGE SCALE GENOMIC DNA]</scope>
    <source>
        <strain evidence="3">CCUG 54522</strain>
    </source>
</reference>
<keyword evidence="1" id="KW-0472">Membrane</keyword>
<keyword evidence="1" id="KW-0812">Transmembrane</keyword>
<organism evidence="2 3">
    <name type="scientific">Nocardioides hankookensis</name>
    <dbReference type="NCBI Taxonomy" id="443157"/>
    <lineage>
        <taxon>Bacteria</taxon>
        <taxon>Bacillati</taxon>
        <taxon>Actinomycetota</taxon>
        <taxon>Actinomycetes</taxon>
        <taxon>Propionibacteriales</taxon>
        <taxon>Nocardioidaceae</taxon>
        <taxon>Nocardioides</taxon>
    </lineage>
</organism>
<proteinExistence type="predicted"/>